<dbReference type="InterPro" id="IPR036291">
    <property type="entry name" value="NAD(P)-bd_dom_sf"/>
</dbReference>
<dbReference type="InterPro" id="IPR013154">
    <property type="entry name" value="ADH-like_N"/>
</dbReference>
<dbReference type="Proteomes" id="UP000321361">
    <property type="component" value="Unassembled WGS sequence"/>
</dbReference>
<dbReference type="GO" id="GO:0016491">
    <property type="term" value="F:oxidoreductase activity"/>
    <property type="evidence" value="ECO:0007669"/>
    <property type="project" value="InterPro"/>
</dbReference>
<accession>A0A179ER29</accession>
<evidence type="ECO:0000313" key="4">
    <source>
        <dbReference type="EMBL" id="OAQ55691.1"/>
    </source>
</evidence>
<keyword evidence="5" id="KW-1185">Reference proteome</keyword>
<dbReference type="SUPFAM" id="SSF50129">
    <property type="entry name" value="GroES-like"/>
    <property type="match status" value="1"/>
</dbReference>
<feature type="domain" description="Enoyl reductase (ER)" evidence="2">
    <location>
        <begin position="10"/>
        <end position="311"/>
    </location>
</feature>
<evidence type="ECO:0000313" key="6">
    <source>
        <dbReference type="Proteomes" id="UP000321361"/>
    </source>
</evidence>
<dbReference type="Pfam" id="PF13602">
    <property type="entry name" value="ADH_zinc_N_2"/>
    <property type="match status" value="1"/>
</dbReference>
<dbReference type="EMBL" id="BJUG01000006">
    <property type="protein sequence ID" value="GEK37017.1"/>
    <property type="molecule type" value="Genomic_DNA"/>
</dbReference>
<sequence>MKRFAIKEYGLAQDVFEEIDASPREVKDGRLRVALKAFSINPYDVSLRLGNMKEVRPLKFPYVLGNDGAGIVTEIASDVTDFVVGDRVVVHAVGGTYGEEIVVPAKKVAKIPEKMDWAQAAGMVTTGLTAYNLLTHLLDVQPTDVVMIEGASGGVGSSLVQLLHAKGIKVLASASKKNEEKVRELGVAEFAAYDQEDAGERFANQADIVIDATKGSKRGTSGIEIMKPGGRYVALTQLPDLDLREKKSGFYESFVPRKEYQDQEAFSYLLRAYEKGTFTVPISQLLPATLENVIHAHQLVEGHPPAGKIVLTLA</sequence>
<dbReference type="Pfam" id="PF08240">
    <property type="entry name" value="ADH_N"/>
    <property type="match status" value="1"/>
</dbReference>
<dbReference type="InterPro" id="IPR020843">
    <property type="entry name" value="ER"/>
</dbReference>
<dbReference type="PANTHER" id="PTHR44154:SF1">
    <property type="entry name" value="QUINONE OXIDOREDUCTASE"/>
    <property type="match status" value="1"/>
</dbReference>
<organism evidence="4 5">
    <name type="scientific">Enterococcus thailandicus</name>
    <dbReference type="NCBI Taxonomy" id="417368"/>
    <lineage>
        <taxon>Bacteria</taxon>
        <taxon>Bacillati</taxon>
        <taxon>Bacillota</taxon>
        <taxon>Bacilli</taxon>
        <taxon>Lactobacillales</taxon>
        <taxon>Enterococcaceae</taxon>
        <taxon>Enterococcus</taxon>
    </lineage>
</organism>
<dbReference type="Gene3D" id="3.40.50.720">
    <property type="entry name" value="NAD(P)-binding Rossmann-like Domain"/>
    <property type="match status" value="1"/>
</dbReference>
<gene>
    <name evidence="3" type="primary">qor</name>
    <name evidence="4" type="ORF">A6E74_06405</name>
    <name evidence="3" type="ORF">ETH01_13040</name>
</gene>
<dbReference type="RefSeq" id="WP_067483351.1">
    <property type="nucleotide sequence ID" value="NZ_BJUG01000006.1"/>
</dbReference>
<evidence type="ECO:0000259" key="2">
    <source>
        <dbReference type="SMART" id="SM00829"/>
    </source>
</evidence>
<dbReference type="SUPFAM" id="SSF51735">
    <property type="entry name" value="NAD(P)-binding Rossmann-fold domains"/>
    <property type="match status" value="1"/>
</dbReference>
<evidence type="ECO:0000313" key="5">
    <source>
        <dbReference type="Proteomes" id="UP000078516"/>
    </source>
</evidence>
<dbReference type="SMART" id="SM00829">
    <property type="entry name" value="PKS_ER"/>
    <property type="match status" value="1"/>
</dbReference>
<dbReference type="PATRIC" id="fig|417368.6.peg.2172"/>
<dbReference type="Gene3D" id="3.90.180.10">
    <property type="entry name" value="Medium-chain alcohol dehydrogenases, catalytic domain"/>
    <property type="match status" value="1"/>
</dbReference>
<dbReference type="Proteomes" id="UP000078516">
    <property type="component" value="Unassembled WGS sequence"/>
</dbReference>
<protein>
    <submittedName>
        <fullName evidence="4">Alcohol dehydrogenase</fullName>
    </submittedName>
</protein>
<reference evidence="4 5" key="1">
    <citation type="submission" date="2016-04" db="EMBL/GenBank/DDBJ databases">
        <title>Draft genome of an Enterococcus thailandicus strain isolated from bovine feces.</title>
        <authorList>
            <person name="Beukers A.G."/>
            <person name="Zaheer R."/>
            <person name="Goji N."/>
            <person name="Cook S.R."/>
            <person name="Amoako K."/>
            <person name="Chaves A.V."/>
            <person name="Ward M.P."/>
            <person name="Mcallister T.A."/>
        </authorList>
    </citation>
    <scope>NUCLEOTIDE SEQUENCE [LARGE SCALE GENOMIC DNA]</scope>
    <source>
        <strain evidence="4 5">F0711D 46</strain>
    </source>
</reference>
<dbReference type="PANTHER" id="PTHR44154">
    <property type="entry name" value="QUINONE OXIDOREDUCTASE"/>
    <property type="match status" value="1"/>
</dbReference>
<dbReference type="EMBL" id="LWMN01000012">
    <property type="protein sequence ID" value="OAQ55691.1"/>
    <property type="molecule type" value="Genomic_DNA"/>
</dbReference>
<dbReference type="InterPro" id="IPR051603">
    <property type="entry name" value="Zinc-ADH_QOR/CCCR"/>
</dbReference>
<name>A0A179ER29_ENTTH</name>
<proteinExistence type="predicted"/>
<comment type="caution">
    <text evidence="4">The sequence shown here is derived from an EMBL/GenBank/DDBJ whole genome shotgun (WGS) entry which is preliminary data.</text>
</comment>
<reference evidence="3 6" key="2">
    <citation type="submission" date="2019-07" db="EMBL/GenBank/DDBJ databases">
        <title>Whole genome shotgun sequence of Enterococcus thailandicus NBRC 101867.</title>
        <authorList>
            <person name="Hosoyama A."/>
            <person name="Uohara A."/>
            <person name="Ohji S."/>
            <person name="Ichikawa N."/>
        </authorList>
    </citation>
    <scope>NUCLEOTIDE SEQUENCE [LARGE SCALE GENOMIC DNA]</scope>
    <source>
        <strain evidence="3 6">NBRC 101867</strain>
    </source>
</reference>
<evidence type="ECO:0000313" key="3">
    <source>
        <dbReference type="EMBL" id="GEK37017.1"/>
    </source>
</evidence>
<keyword evidence="1" id="KW-0521">NADP</keyword>
<dbReference type="AlphaFoldDB" id="A0A179ER29"/>
<dbReference type="InterPro" id="IPR011032">
    <property type="entry name" value="GroES-like_sf"/>
</dbReference>
<dbReference type="OrthoDB" id="9792162at2"/>
<evidence type="ECO:0000256" key="1">
    <source>
        <dbReference type="ARBA" id="ARBA00022857"/>
    </source>
</evidence>
<dbReference type="CDD" id="cd05289">
    <property type="entry name" value="MDR_like_2"/>
    <property type="match status" value="1"/>
</dbReference>